<proteinExistence type="predicted"/>
<gene>
    <name evidence="10" type="ORF">A9299_02475</name>
</gene>
<feature type="domain" description="ABC transmembrane type-1" evidence="9">
    <location>
        <begin position="28"/>
        <end position="318"/>
    </location>
</feature>
<dbReference type="InterPro" id="IPR017871">
    <property type="entry name" value="ABC_transporter-like_CS"/>
</dbReference>
<dbReference type="PROSITE" id="PS50929">
    <property type="entry name" value="ABC_TM1F"/>
    <property type="match status" value="1"/>
</dbReference>
<evidence type="ECO:0000256" key="2">
    <source>
        <dbReference type="ARBA" id="ARBA00022692"/>
    </source>
</evidence>
<dbReference type="GO" id="GO:0005886">
    <property type="term" value="C:plasma membrane"/>
    <property type="evidence" value="ECO:0007669"/>
    <property type="project" value="UniProtKB-SubCell"/>
</dbReference>
<feature type="transmembrane region" description="Helical" evidence="7">
    <location>
        <begin position="143"/>
        <end position="160"/>
    </location>
</feature>
<comment type="caution">
    <text evidence="10">The sequence shown here is derived from an EMBL/GenBank/DDBJ whole genome shotgun (WGS) entry which is preliminary data.</text>
</comment>
<keyword evidence="2 7" id="KW-0812">Transmembrane</keyword>
<evidence type="ECO:0000313" key="10">
    <source>
        <dbReference type="EMBL" id="OBX62108.1"/>
    </source>
</evidence>
<dbReference type="PANTHER" id="PTHR24221:SF261">
    <property type="entry name" value="GLUTATHIONE_L-CYSTEINE TRANSPORT SYSTEM ATP-BINDING_PERMEASE PROTEIN CYDD"/>
    <property type="match status" value="1"/>
</dbReference>
<feature type="transmembrane region" description="Helical" evidence="7">
    <location>
        <begin position="67"/>
        <end position="84"/>
    </location>
</feature>
<keyword evidence="4" id="KW-0067">ATP-binding</keyword>
<dbReference type="NCBIfam" id="TIGR02857">
    <property type="entry name" value="CydD"/>
    <property type="match status" value="1"/>
</dbReference>
<dbReference type="GO" id="GO:0034040">
    <property type="term" value="F:ATPase-coupled lipid transmembrane transporter activity"/>
    <property type="evidence" value="ECO:0007669"/>
    <property type="project" value="TreeGrafter"/>
</dbReference>
<feature type="transmembrane region" description="Helical" evidence="7">
    <location>
        <begin position="248"/>
        <end position="275"/>
    </location>
</feature>
<evidence type="ECO:0000259" key="8">
    <source>
        <dbReference type="PROSITE" id="PS50893"/>
    </source>
</evidence>
<evidence type="ECO:0000259" key="9">
    <source>
        <dbReference type="PROSITE" id="PS50929"/>
    </source>
</evidence>
<feature type="transmembrane region" description="Helical" evidence="7">
    <location>
        <begin position="21"/>
        <end position="47"/>
    </location>
</feature>
<dbReference type="Pfam" id="PF00664">
    <property type="entry name" value="ABC_membrane"/>
    <property type="match status" value="1"/>
</dbReference>
<dbReference type="InterPro" id="IPR027417">
    <property type="entry name" value="P-loop_NTPase"/>
</dbReference>
<protein>
    <submittedName>
        <fullName evidence="10">Thiol reductant ABC exporter subunit CydD</fullName>
    </submittedName>
</protein>
<evidence type="ECO:0000256" key="5">
    <source>
        <dbReference type="ARBA" id="ARBA00022989"/>
    </source>
</evidence>
<dbReference type="Gene3D" id="3.40.50.300">
    <property type="entry name" value="P-loop containing nucleotide triphosphate hydrolases"/>
    <property type="match status" value="1"/>
</dbReference>
<dbReference type="AlphaFoldDB" id="A0AA91FGY6"/>
<dbReference type="PROSITE" id="PS00211">
    <property type="entry name" value="ABC_TRANSPORTER_1"/>
    <property type="match status" value="1"/>
</dbReference>
<dbReference type="EMBL" id="LZMT01000034">
    <property type="protein sequence ID" value="OBX62108.1"/>
    <property type="molecule type" value="Genomic_DNA"/>
</dbReference>
<feature type="transmembrane region" description="Helical" evidence="7">
    <location>
        <begin position="166"/>
        <end position="185"/>
    </location>
</feature>
<dbReference type="Pfam" id="PF00005">
    <property type="entry name" value="ABC_tran"/>
    <property type="match status" value="1"/>
</dbReference>
<dbReference type="InterPro" id="IPR014216">
    <property type="entry name" value="ABC_transptr_CydD"/>
</dbReference>
<comment type="subcellular location">
    <subcellularLocation>
        <location evidence="1">Cell membrane</location>
        <topology evidence="1">Multi-pass membrane protein</topology>
    </subcellularLocation>
</comment>
<dbReference type="InterPro" id="IPR003593">
    <property type="entry name" value="AAA+_ATPase"/>
</dbReference>
<evidence type="ECO:0000256" key="1">
    <source>
        <dbReference type="ARBA" id="ARBA00004651"/>
    </source>
</evidence>
<dbReference type="Gene3D" id="1.20.1560.10">
    <property type="entry name" value="ABC transporter type 1, transmembrane domain"/>
    <property type="match status" value="1"/>
</dbReference>
<dbReference type="SMART" id="SM00382">
    <property type="entry name" value="AAA"/>
    <property type="match status" value="1"/>
</dbReference>
<keyword evidence="3" id="KW-0547">Nucleotide-binding</keyword>
<sequence>MSETSAVNQTLRRYANMAKRPIYMAWGLSVVSTLVLIVQSWLIAVIFADWLTQITHHRPATDVFVDYLPWLMGCLLLRPLLHFCKDQLALDAGLQVASILRKTLVEKLAQIGAARYQYGSDGGLASMVIEQCDALTGYVSRFYLQRLIVVTTPIMLLVAAATQSWIATLILLLTAPLVPVFMVLIGHATARKSRQQFAAMAQLSGRFLDWLRGTATLQRLDAVGHASQDIDASAEAYRMRTMSVLKIAFLNTAALELLAALSIALLAVYLGFGLIGILPWQKNTVPVPYQSALFLLLLAPEFYAPLRQLGADYHVKAQAEGAIAELSPLLAFESAENTKANHFLLTAPPAIDADNIWVNHQQRTRLAPLSFAIAAGERLAIVGQSGSGKSTLLQIFLGFCAYQGDIFIDNQNFNTIDSTQFRHQIAYLSQQTMLLPMSIADNLRLPNPTASDDKLWQILAQVGLKPLIKALPNQLDTQLGERGSGLSGGQQRRLAIAQLLLQDAQLWLLDEPTEHLDSDTAAEINGLLKQVTSGKTVLWVTHDATNLPWLDRQISLDIASTLAKV</sequence>
<dbReference type="InterPro" id="IPR039421">
    <property type="entry name" value="Type_1_exporter"/>
</dbReference>
<dbReference type="PROSITE" id="PS50893">
    <property type="entry name" value="ABC_TRANSPORTER_2"/>
    <property type="match status" value="1"/>
</dbReference>
<evidence type="ECO:0000256" key="4">
    <source>
        <dbReference type="ARBA" id="ARBA00022840"/>
    </source>
</evidence>
<reference evidence="10" key="1">
    <citation type="submission" date="2016-06" db="EMBL/GenBank/DDBJ databases">
        <title>Draft genome of Moraxella osloensis CCUG 67237.</title>
        <authorList>
            <person name="Salva-Serra F."/>
            <person name="Engstrom-Jakobsson H."/>
            <person name="Thorell K."/>
            <person name="Gonzales-Siles L."/>
            <person name="Karlsson R."/>
            <person name="Boulund F."/>
            <person name="Engstrand L."/>
            <person name="Kristiansson E."/>
            <person name="Moore E."/>
        </authorList>
    </citation>
    <scope>NUCLEOTIDE SEQUENCE [LARGE SCALE GENOMIC DNA]</scope>
    <source>
        <strain evidence="10">CCUG 67237</strain>
    </source>
</reference>
<evidence type="ECO:0000256" key="3">
    <source>
        <dbReference type="ARBA" id="ARBA00022741"/>
    </source>
</evidence>
<dbReference type="GO" id="GO:0016887">
    <property type="term" value="F:ATP hydrolysis activity"/>
    <property type="evidence" value="ECO:0007669"/>
    <property type="project" value="InterPro"/>
</dbReference>
<keyword evidence="6 7" id="KW-0472">Membrane</keyword>
<dbReference type="GO" id="GO:0005524">
    <property type="term" value="F:ATP binding"/>
    <property type="evidence" value="ECO:0007669"/>
    <property type="project" value="UniProtKB-KW"/>
</dbReference>
<evidence type="ECO:0000256" key="7">
    <source>
        <dbReference type="SAM" id="Phobius"/>
    </source>
</evidence>
<organism evidence="10">
    <name type="scientific">Faucicola osloensis</name>
    <name type="common">Moraxella osloensis</name>
    <dbReference type="NCBI Taxonomy" id="34062"/>
    <lineage>
        <taxon>Bacteria</taxon>
        <taxon>Pseudomonadati</taxon>
        <taxon>Pseudomonadota</taxon>
        <taxon>Gammaproteobacteria</taxon>
        <taxon>Moraxellales</taxon>
        <taxon>Moraxellaceae</taxon>
        <taxon>Faucicola</taxon>
    </lineage>
</organism>
<dbReference type="GO" id="GO:0140359">
    <property type="term" value="F:ABC-type transporter activity"/>
    <property type="evidence" value="ECO:0007669"/>
    <property type="project" value="InterPro"/>
</dbReference>
<dbReference type="SUPFAM" id="SSF52540">
    <property type="entry name" value="P-loop containing nucleoside triphosphate hydrolases"/>
    <property type="match status" value="1"/>
</dbReference>
<dbReference type="SUPFAM" id="SSF90123">
    <property type="entry name" value="ABC transporter transmembrane region"/>
    <property type="match status" value="1"/>
</dbReference>
<evidence type="ECO:0000256" key="6">
    <source>
        <dbReference type="ARBA" id="ARBA00023136"/>
    </source>
</evidence>
<dbReference type="GO" id="GO:0042883">
    <property type="term" value="P:cysteine transport"/>
    <property type="evidence" value="ECO:0007669"/>
    <property type="project" value="InterPro"/>
</dbReference>
<name>A0AA91FGY6_FAUOS</name>
<dbReference type="InterPro" id="IPR003439">
    <property type="entry name" value="ABC_transporter-like_ATP-bd"/>
</dbReference>
<keyword evidence="5 7" id="KW-1133">Transmembrane helix</keyword>
<accession>A0AA91FGY6</accession>
<dbReference type="InterPro" id="IPR011527">
    <property type="entry name" value="ABC1_TM_dom"/>
</dbReference>
<dbReference type="PANTHER" id="PTHR24221">
    <property type="entry name" value="ATP-BINDING CASSETTE SUB-FAMILY B"/>
    <property type="match status" value="1"/>
</dbReference>
<feature type="domain" description="ABC transporter" evidence="8">
    <location>
        <begin position="351"/>
        <end position="562"/>
    </location>
</feature>
<dbReference type="CDD" id="cd18584">
    <property type="entry name" value="ABC_6TM_AarD_CydD"/>
    <property type="match status" value="1"/>
</dbReference>
<dbReference type="InterPro" id="IPR036640">
    <property type="entry name" value="ABC1_TM_sf"/>
</dbReference>